<organism evidence="1 2">
    <name type="scientific">Colletotrichum spinosum</name>
    <dbReference type="NCBI Taxonomy" id="1347390"/>
    <lineage>
        <taxon>Eukaryota</taxon>
        <taxon>Fungi</taxon>
        <taxon>Dikarya</taxon>
        <taxon>Ascomycota</taxon>
        <taxon>Pezizomycotina</taxon>
        <taxon>Sordariomycetes</taxon>
        <taxon>Hypocreomycetidae</taxon>
        <taxon>Glomerellales</taxon>
        <taxon>Glomerellaceae</taxon>
        <taxon>Colletotrichum</taxon>
        <taxon>Colletotrichum orbiculare species complex</taxon>
    </lineage>
</organism>
<evidence type="ECO:0000313" key="2">
    <source>
        <dbReference type="Proteomes" id="UP000295083"/>
    </source>
</evidence>
<accession>A0A4R8Q363</accession>
<dbReference type="Proteomes" id="UP000295083">
    <property type="component" value="Unassembled WGS sequence"/>
</dbReference>
<evidence type="ECO:0000313" key="1">
    <source>
        <dbReference type="EMBL" id="TDZ32807.1"/>
    </source>
</evidence>
<dbReference type="AlphaFoldDB" id="A0A4R8Q363"/>
<comment type="caution">
    <text evidence="1">The sequence shown here is derived from an EMBL/GenBank/DDBJ whole genome shotgun (WGS) entry which is preliminary data.</text>
</comment>
<name>A0A4R8Q363_9PEZI</name>
<gene>
    <name evidence="1" type="ORF">C8035_v011100</name>
</gene>
<proteinExistence type="predicted"/>
<reference evidence="1 2" key="1">
    <citation type="submission" date="2018-11" db="EMBL/GenBank/DDBJ databases">
        <title>Genome sequence and assembly of Colletotrichum spinosum.</title>
        <authorList>
            <person name="Gan P."/>
            <person name="Shirasu K."/>
        </authorList>
    </citation>
    <scope>NUCLEOTIDE SEQUENCE [LARGE SCALE GENOMIC DNA]</scope>
    <source>
        <strain evidence="1 2">CBS 515.97</strain>
    </source>
</reference>
<dbReference type="EMBL" id="QAPG01000072">
    <property type="protein sequence ID" value="TDZ32807.1"/>
    <property type="molecule type" value="Genomic_DNA"/>
</dbReference>
<protein>
    <submittedName>
        <fullName evidence="1">Uncharacterized protein</fullName>
    </submittedName>
</protein>
<sequence>MSAIPIILCGKAEKIGRGVIEGLKPEYEVVHFITTVSSGEVILPALLTGQTPPSHADSSSIGSGNYAAAAQAIVLGAAFDEPATAALKKAVSQTQGARSVPWLRHDTSKPSPLIGPEYGKMVIARVKETMARLEKEGKLGDGNGVDQWY</sequence>
<keyword evidence="2" id="KW-1185">Reference proteome</keyword>